<reference evidence="2 3" key="1">
    <citation type="submission" date="2024-08" db="EMBL/GenBank/DDBJ databases">
        <authorList>
            <person name="Cucini C."/>
            <person name="Frati F."/>
        </authorList>
    </citation>
    <scope>NUCLEOTIDE SEQUENCE [LARGE SCALE GENOMIC DNA]</scope>
</reference>
<feature type="compositionally biased region" description="Basic and acidic residues" evidence="1">
    <location>
        <begin position="107"/>
        <end position="120"/>
    </location>
</feature>
<dbReference type="Proteomes" id="UP001642540">
    <property type="component" value="Unassembled WGS sequence"/>
</dbReference>
<accession>A0ABP1PXF3</accession>
<feature type="compositionally biased region" description="Basic and acidic residues" evidence="1">
    <location>
        <begin position="131"/>
        <end position="143"/>
    </location>
</feature>
<protein>
    <submittedName>
        <fullName evidence="2">Uncharacterized protein</fullName>
    </submittedName>
</protein>
<feature type="region of interest" description="Disordered" evidence="1">
    <location>
        <begin position="64"/>
        <end position="143"/>
    </location>
</feature>
<evidence type="ECO:0000256" key="1">
    <source>
        <dbReference type="SAM" id="MobiDB-lite"/>
    </source>
</evidence>
<organism evidence="2 3">
    <name type="scientific">Orchesella dallaii</name>
    <dbReference type="NCBI Taxonomy" id="48710"/>
    <lineage>
        <taxon>Eukaryota</taxon>
        <taxon>Metazoa</taxon>
        <taxon>Ecdysozoa</taxon>
        <taxon>Arthropoda</taxon>
        <taxon>Hexapoda</taxon>
        <taxon>Collembola</taxon>
        <taxon>Entomobryomorpha</taxon>
        <taxon>Entomobryoidea</taxon>
        <taxon>Orchesellidae</taxon>
        <taxon>Orchesellinae</taxon>
        <taxon>Orchesella</taxon>
    </lineage>
</organism>
<evidence type="ECO:0000313" key="3">
    <source>
        <dbReference type="Proteomes" id="UP001642540"/>
    </source>
</evidence>
<comment type="caution">
    <text evidence="2">The sequence shown here is derived from an EMBL/GenBank/DDBJ whole genome shotgun (WGS) entry which is preliminary data.</text>
</comment>
<keyword evidence="3" id="KW-1185">Reference proteome</keyword>
<gene>
    <name evidence="2" type="ORF">ODALV1_LOCUS4268</name>
</gene>
<sequence length="282" mass="32312">MYRNDGNNCLPPMSPSSVDMLSPEYMLNLSPPFPADMRAAFHAFQAPPFQMLSFSAARSHLSMENSQRPQRILPNPPNCGNNELPRQLMLMGPPSDPSEGYPKGRRPGRELVRRPLDEHPYMPLAGRKRSRPGEHEEYRTKEETKELLIHKKAVVERETGSRIRSYVWEYMGPIRNIDTGKIIHNMIGCRYCSEVFYPYPDKSRGTSILRPHGCKQVGPIKLRHERMEKEREEGRHRQKQCLEFLSQENAASGASSPVSDLQISAWNLTQIGTSLFFDILFS</sequence>
<dbReference type="EMBL" id="CAXLJM020000013">
    <property type="protein sequence ID" value="CAL8079060.1"/>
    <property type="molecule type" value="Genomic_DNA"/>
</dbReference>
<name>A0ABP1PXF3_9HEXA</name>
<proteinExistence type="predicted"/>
<evidence type="ECO:0000313" key="2">
    <source>
        <dbReference type="EMBL" id="CAL8079060.1"/>
    </source>
</evidence>